<evidence type="ECO:0000256" key="4">
    <source>
        <dbReference type="ARBA" id="ARBA00022679"/>
    </source>
</evidence>
<comment type="similarity">
    <text evidence="3">Belongs to the SPIN/STSY family.</text>
</comment>
<keyword evidence="13" id="KW-1185">Reference proteome</keyword>
<dbReference type="PANTHER" id="PTHR12369">
    <property type="entry name" value="CHONDROITIN SYNTHASE"/>
    <property type="match status" value="1"/>
</dbReference>
<feature type="region of interest" description="Disordered" evidence="11">
    <location>
        <begin position="1"/>
        <end position="48"/>
    </location>
</feature>
<evidence type="ECO:0000256" key="7">
    <source>
        <dbReference type="ARBA" id="ARBA00022989"/>
    </source>
</evidence>
<feature type="region of interest" description="Disordered" evidence="11">
    <location>
        <begin position="223"/>
        <end position="242"/>
    </location>
</feature>
<dbReference type="Gene3D" id="2.80.10.70">
    <property type="entry name" value="Spindlin/Ssty"/>
    <property type="match status" value="2"/>
</dbReference>
<evidence type="ECO:0000313" key="12">
    <source>
        <dbReference type="EMBL" id="KAI2661943.1"/>
    </source>
</evidence>
<protein>
    <recommendedName>
        <fullName evidence="10">Hexosyltransferase</fullName>
        <ecNumber evidence="10">2.4.1.-</ecNumber>
    </recommendedName>
</protein>
<dbReference type="InterPro" id="IPR042567">
    <property type="entry name" value="SPIN/Ssty_sf"/>
</dbReference>
<dbReference type="Gene3D" id="3.90.550.10">
    <property type="entry name" value="Spore Coat Polysaccharide Biosynthesis Protein SpsA, Chain A"/>
    <property type="match status" value="1"/>
</dbReference>
<keyword evidence="5" id="KW-0812">Transmembrane</keyword>
<evidence type="ECO:0000256" key="8">
    <source>
        <dbReference type="ARBA" id="ARBA00023034"/>
    </source>
</evidence>
<comment type="caution">
    <text evidence="12">The sequence shown here is derived from an EMBL/GenBank/DDBJ whole genome shotgun (WGS) entry which is preliminary data.</text>
</comment>
<evidence type="ECO:0000313" key="13">
    <source>
        <dbReference type="Proteomes" id="UP000830375"/>
    </source>
</evidence>
<keyword evidence="8 10" id="KW-0333">Golgi apparatus</keyword>
<evidence type="ECO:0000256" key="1">
    <source>
        <dbReference type="ARBA" id="ARBA00004447"/>
    </source>
</evidence>
<evidence type="ECO:0000256" key="3">
    <source>
        <dbReference type="ARBA" id="ARBA00009467"/>
    </source>
</evidence>
<dbReference type="InterPro" id="IPR008428">
    <property type="entry name" value="Chond_GalNAc"/>
</dbReference>
<feature type="compositionally biased region" description="Basic residues" evidence="11">
    <location>
        <begin position="28"/>
        <end position="42"/>
    </location>
</feature>
<proteinExistence type="inferred from homology"/>
<dbReference type="PANTHER" id="PTHR12369:SF19">
    <property type="entry name" value="CHONDROITIN SULFATE N-ACETYLGALACTOSAMINYLTRANSFERASE 1"/>
    <property type="match status" value="1"/>
</dbReference>
<keyword evidence="7" id="KW-1133">Transmembrane helix</keyword>
<dbReference type="InterPro" id="IPR051227">
    <property type="entry name" value="CS_glycosyltransferase"/>
</dbReference>
<dbReference type="EMBL" id="JACTAM010000008">
    <property type="protein sequence ID" value="KAI2661943.1"/>
    <property type="molecule type" value="Genomic_DNA"/>
</dbReference>
<evidence type="ECO:0000256" key="9">
    <source>
        <dbReference type="ARBA" id="ARBA00023136"/>
    </source>
</evidence>
<keyword evidence="6 10" id="KW-0735">Signal-anchor</keyword>
<evidence type="ECO:0000256" key="2">
    <source>
        <dbReference type="ARBA" id="ARBA00009239"/>
    </source>
</evidence>
<dbReference type="InterPro" id="IPR003671">
    <property type="entry name" value="SPIN/Ssty"/>
</dbReference>
<accession>A0ABQ8MGD6</accession>
<sequence length="742" mass="86161">MECPYRSRMNQHRSKDTGVRGVSGGRSMMKKKSSHKHKHMHHCSPAESPSESIVGCRIQHKWKEDVYSPVSWWTGTVLVQVPVNSSLYLIKYDGVDCVYGLEIFKDQRVQNLEISPGEIASFRMSDSRLADQLLGRPVVHLFETDDGSKDEWRDDPAEFKEPGEVCDTLVGKQVECMNKDGTQRMGTIIQQVQAKPSVYFIKFDDDYHIYVYDMPVFHSCDGRSRAEPNRARTERLSHTEDPFRNPPQSVMLKRWFLGKRVIAALLFCFVLLLYRQACRSQIQTRSGHPTDEDAYESLLHQHERQYLQQTTNLTRLISQLKAELQERSRQLQRSAVIFPLEHEEQNQSELEEFMRKQLRRAGKIFTGEPLPNEFAVLPFETFTLRQVYQLETGLTRLPVESPLRQDRKNEMNGALEAALHLLNEPQLRDSQQRRIYSPQHFYEGILRTERDKGTLYDLTFRENGVPNFRRLVFFRPFAPLMKVKEELMDASQILINIIVPLADTVESFRQFMQHFSDVCIRQDGRTHLTVVFFGHEKTNEVKGILDAVSRGRGLQVGARAWKRSNVLLFFCDVNVRFGAEFLNSCRMNAEAGKKVFYPVMFSLYNPEIIYGQHIPSAQDQLVIRKDFGFWKDVDYGMTCQYRSDFINTGGFDVSAKGRATEDVHLYRKFLHSNLMVVRAPSRHLFHLWHPTVCHAHLSSEALKLCLQTKALNEASHSQLGQMIFHQEIDNHLHKYNQHNIKS</sequence>
<dbReference type="Pfam" id="PF05679">
    <property type="entry name" value="CHGN"/>
    <property type="match status" value="1"/>
</dbReference>
<dbReference type="EC" id="2.4.1.-" evidence="10"/>
<comment type="similarity">
    <text evidence="2 10">Belongs to the chondroitin N-acetylgalactosaminyltransferase family.</text>
</comment>
<dbReference type="InterPro" id="IPR029044">
    <property type="entry name" value="Nucleotide-diphossugar_trans"/>
</dbReference>
<evidence type="ECO:0000256" key="11">
    <source>
        <dbReference type="SAM" id="MobiDB-lite"/>
    </source>
</evidence>
<reference evidence="12 13" key="1">
    <citation type="submission" date="2022-01" db="EMBL/GenBank/DDBJ databases">
        <title>A high-quality chromosome-level genome assembly of rohu carp, Labeo rohita.</title>
        <authorList>
            <person name="Arick M.A. II"/>
            <person name="Hsu C.-Y."/>
            <person name="Magbanua Z."/>
            <person name="Pechanova O."/>
            <person name="Grover C."/>
            <person name="Miller E."/>
            <person name="Thrash A."/>
            <person name="Ezzel L."/>
            <person name="Alam S."/>
            <person name="Benzie J."/>
            <person name="Hamilton M."/>
            <person name="Karsi A."/>
            <person name="Lawrence M.L."/>
            <person name="Peterson D.G."/>
        </authorList>
    </citation>
    <scope>NUCLEOTIDE SEQUENCE [LARGE SCALE GENOMIC DNA]</scope>
    <source>
        <strain evidence="13">BAU-BD-2019</strain>
        <tissue evidence="12">Blood</tissue>
    </source>
</reference>
<dbReference type="SUPFAM" id="SSF53448">
    <property type="entry name" value="Nucleotide-diphospho-sugar transferases"/>
    <property type="match status" value="1"/>
</dbReference>
<comment type="subcellular location">
    <subcellularLocation>
        <location evidence="1 10">Golgi apparatus</location>
        <location evidence="1 10">Golgi stack membrane</location>
        <topology evidence="1 10">Single-pass type II membrane protein</topology>
    </subcellularLocation>
</comment>
<evidence type="ECO:0000256" key="6">
    <source>
        <dbReference type="ARBA" id="ARBA00022968"/>
    </source>
</evidence>
<organism evidence="12 13">
    <name type="scientific">Labeo rohita</name>
    <name type="common">Indian major carp</name>
    <name type="synonym">Cyprinus rohita</name>
    <dbReference type="NCBI Taxonomy" id="84645"/>
    <lineage>
        <taxon>Eukaryota</taxon>
        <taxon>Metazoa</taxon>
        <taxon>Chordata</taxon>
        <taxon>Craniata</taxon>
        <taxon>Vertebrata</taxon>
        <taxon>Euteleostomi</taxon>
        <taxon>Actinopterygii</taxon>
        <taxon>Neopterygii</taxon>
        <taxon>Teleostei</taxon>
        <taxon>Ostariophysi</taxon>
        <taxon>Cypriniformes</taxon>
        <taxon>Cyprinidae</taxon>
        <taxon>Labeoninae</taxon>
        <taxon>Labeonini</taxon>
        <taxon>Labeo</taxon>
    </lineage>
</organism>
<evidence type="ECO:0000256" key="10">
    <source>
        <dbReference type="RuleBase" id="RU364016"/>
    </source>
</evidence>
<keyword evidence="9" id="KW-0472">Membrane</keyword>
<name>A0ABQ8MGD6_LABRO</name>
<gene>
    <name evidence="12" type="ORF">H4Q32_007655</name>
</gene>
<dbReference type="Pfam" id="PF02513">
    <property type="entry name" value="Spin-Ssty"/>
    <property type="match status" value="2"/>
</dbReference>
<dbReference type="Proteomes" id="UP000830375">
    <property type="component" value="Unassembled WGS sequence"/>
</dbReference>
<evidence type="ECO:0000256" key="5">
    <source>
        <dbReference type="ARBA" id="ARBA00022692"/>
    </source>
</evidence>
<keyword evidence="4 10" id="KW-0808">Transferase</keyword>